<dbReference type="GO" id="GO:0003924">
    <property type="term" value="F:GTPase activity"/>
    <property type="evidence" value="ECO:0007669"/>
    <property type="project" value="InterPro"/>
</dbReference>
<sequence length="283" mass="29486">ITEAPICIQLGQKLTKGLGVGGDHAQGEKAAEESRDELKEIASGADMVFITCGMGGGTGTGAAPVVAEIAKQSGALTIAVVTRPFTFEGAHRCQVSDEGIAHLLGKVDTLIIIPNDRLLELCDQKTAVDNAFKLADDVLHHGVQAIAEVITVPGLINLDFADVKAVMRDAGPAWMSIGRGSGQNRAVDAAKEALASPLLDVSIDGSKGVLFNVVGGSSLTLFEVNEAAEVIKQAVDPEANIIFGVAHDPSMDKEIKITLIATGFVSKLGLSGVSRDEELSQFF</sequence>
<keyword evidence="2" id="KW-0547">Nucleotide-binding</keyword>
<dbReference type="Pfam" id="PF00091">
    <property type="entry name" value="Tubulin"/>
    <property type="match status" value="1"/>
</dbReference>
<dbReference type="PRINTS" id="PR00423">
    <property type="entry name" value="CELLDVISFTSZ"/>
</dbReference>
<dbReference type="SMART" id="SM00865">
    <property type="entry name" value="Tubulin_C"/>
    <property type="match status" value="1"/>
</dbReference>
<dbReference type="NCBIfam" id="TIGR00065">
    <property type="entry name" value="ftsZ"/>
    <property type="match status" value="1"/>
</dbReference>
<dbReference type="EMBL" id="BARV01010294">
    <property type="protein sequence ID" value="GAI10487.1"/>
    <property type="molecule type" value="Genomic_DNA"/>
</dbReference>
<dbReference type="InterPro" id="IPR036525">
    <property type="entry name" value="Tubulin/FtsZ_GTPase_sf"/>
</dbReference>
<evidence type="ECO:0008006" key="7">
    <source>
        <dbReference type="Google" id="ProtNLM"/>
    </source>
</evidence>
<dbReference type="HAMAP" id="MF_00909">
    <property type="entry name" value="FtsZ"/>
    <property type="match status" value="1"/>
</dbReference>
<evidence type="ECO:0000259" key="5">
    <source>
        <dbReference type="SMART" id="SM00865"/>
    </source>
</evidence>
<dbReference type="SUPFAM" id="SSF55307">
    <property type="entry name" value="Tubulin C-terminal domain-like"/>
    <property type="match status" value="1"/>
</dbReference>
<dbReference type="InterPro" id="IPR018316">
    <property type="entry name" value="Tubulin/FtsZ_2-layer-sand-dom"/>
</dbReference>
<evidence type="ECO:0000256" key="1">
    <source>
        <dbReference type="ARBA" id="ARBA00009690"/>
    </source>
</evidence>
<feature type="domain" description="Tubulin/FtsZ 2-layer sandwich" evidence="5">
    <location>
        <begin position="156"/>
        <end position="273"/>
    </location>
</feature>
<dbReference type="GO" id="GO:0032153">
    <property type="term" value="C:cell division site"/>
    <property type="evidence" value="ECO:0007669"/>
    <property type="project" value="TreeGrafter"/>
</dbReference>
<dbReference type="PANTHER" id="PTHR30314:SF3">
    <property type="entry name" value="MITOCHONDRIAL DIVISION PROTEIN FSZA"/>
    <property type="match status" value="1"/>
</dbReference>
<comment type="similarity">
    <text evidence="1">Belongs to the FtsZ family.</text>
</comment>
<evidence type="ECO:0000313" key="6">
    <source>
        <dbReference type="EMBL" id="GAI10487.1"/>
    </source>
</evidence>
<dbReference type="GO" id="GO:0005525">
    <property type="term" value="F:GTP binding"/>
    <property type="evidence" value="ECO:0007669"/>
    <property type="project" value="UniProtKB-KW"/>
</dbReference>
<dbReference type="PANTHER" id="PTHR30314">
    <property type="entry name" value="CELL DIVISION PROTEIN FTSZ-RELATED"/>
    <property type="match status" value="1"/>
</dbReference>
<feature type="non-terminal residue" evidence="6">
    <location>
        <position position="283"/>
    </location>
</feature>
<dbReference type="SMART" id="SM00864">
    <property type="entry name" value="Tubulin"/>
    <property type="match status" value="1"/>
</dbReference>
<dbReference type="InterPro" id="IPR003008">
    <property type="entry name" value="Tubulin_FtsZ_GTPase"/>
</dbReference>
<dbReference type="InterPro" id="IPR008280">
    <property type="entry name" value="Tub_FtsZ_C"/>
</dbReference>
<dbReference type="Gene3D" id="3.30.1330.20">
    <property type="entry name" value="Tubulin/FtsZ, C-terminal domain"/>
    <property type="match status" value="1"/>
</dbReference>
<gene>
    <name evidence="6" type="ORF">S06H3_19983</name>
</gene>
<dbReference type="SUPFAM" id="SSF52490">
    <property type="entry name" value="Tubulin nucleotide-binding domain-like"/>
    <property type="match status" value="1"/>
</dbReference>
<feature type="domain" description="Tubulin/FtsZ GTPase" evidence="4">
    <location>
        <begin position="1"/>
        <end position="154"/>
    </location>
</feature>
<dbReference type="InterPro" id="IPR045061">
    <property type="entry name" value="FtsZ/CetZ"/>
</dbReference>
<evidence type="ECO:0000256" key="2">
    <source>
        <dbReference type="ARBA" id="ARBA00022741"/>
    </source>
</evidence>
<dbReference type="PROSITE" id="PS01135">
    <property type="entry name" value="FTSZ_2"/>
    <property type="match status" value="1"/>
</dbReference>
<keyword evidence="3" id="KW-0342">GTP-binding</keyword>
<dbReference type="InterPro" id="IPR020805">
    <property type="entry name" value="Cell_div_FtsZ_CS"/>
</dbReference>
<evidence type="ECO:0000256" key="3">
    <source>
        <dbReference type="ARBA" id="ARBA00023134"/>
    </source>
</evidence>
<dbReference type="InterPro" id="IPR024757">
    <property type="entry name" value="FtsZ_C"/>
</dbReference>
<feature type="non-terminal residue" evidence="6">
    <location>
        <position position="1"/>
    </location>
</feature>
<reference evidence="6" key="1">
    <citation type="journal article" date="2014" name="Front. Microbiol.">
        <title>High frequency of phylogenetically diverse reductive dehalogenase-homologous genes in deep subseafloor sedimentary metagenomes.</title>
        <authorList>
            <person name="Kawai M."/>
            <person name="Futagami T."/>
            <person name="Toyoda A."/>
            <person name="Takaki Y."/>
            <person name="Nishi S."/>
            <person name="Hori S."/>
            <person name="Arai W."/>
            <person name="Tsubouchi T."/>
            <person name="Morono Y."/>
            <person name="Uchiyama I."/>
            <person name="Ito T."/>
            <person name="Fujiyama A."/>
            <person name="Inagaki F."/>
            <person name="Takami H."/>
        </authorList>
    </citation>
    <scope>NUCLEOTIDE SEQUENCE</scope>
    <source>
        <strain evidence="6">Expedition CK06-06</strain>
    </source>
</reference>
<evidence type="ECO:0000259" key="4">
    <source>
        <dbReference type="SMART" id="SM00864"/>
    </source>
</evidence>
<accession>X1KTT7</accession>
<dbReference type="CDD" id="cd02201">
    <property type="entry name" value="FtsZ_type1"/>
    <property type="match status" value="1"/>
</dbReference>
<dbReference type="GO" id="GO:0005737">
    <property type="term" value="C:cytoplasm"/>
    <property type="evidence" value="ECO:0007669"/>
    <property type="project" value="TreeGrafter"/>
</dbReference>
<dbReference type="InterPro" id="IPR000158">
    <property type="entry name" value="Cell_div_FtsZ"/>
</dbReference>
<dbReference type="Gene3D" id="3.40.50.1440">
    <property type="entry name" value="Tubulin/FtsZ, GTPase domain"/>
    <property type="match status" value="1"/>
</dbReference>
<comment type="caution">
    <text evidence="6">The sequence shown here is derived from an EMBL/GenBank/DDBJ whole genome shotgun (WGS) entry which is preliminary data.</text>
</comment>
<name>X1KTT7_9ZZZZ</name>
<dbReference type="AlphaFoldDB" id="X1KTT7"/>
<organism evidence="6">
    <name type="scientific">marine sediment metagenome</name>
    <dbReference type="NCBI Taxonomy" id="412755"/>
    <lineage>
        <taxon>unclassified sequences</taxon>
        <taxon>metagenomes</taxon>
        <taxon>ecological metagenomes</taxon>
    </lineage>
</organism>
<dbReference type="InterPro" id="IPR037103">
    <property type="entry name" value="Tubulin/FtsZ-like_C"/>
</dbReference>
<protein>
    <recommendedName>
        <fullName evidence="7">Cell division protein FtsZ</fullName>
    </recommendedName>
</protein>
<dbReference type="GO" id="GO:0051301">
    <property type="term" value="P:cell division"/>
    <property type="evidence" value="ECO:0007669"/>
    <property type="project" value="TreeGrafter"/>
</dbReference>
<dbReference type="Pfam" id="PF12327">
    <property type="entry name" value="FtsZ_C"/>
    <property type="match status" value="1"/>
</dbReference>
<proteinExistence type="inferred from homology"/>